<feature type="compositionally biased region" description="Low complexity" evidence="1">
    <location>
        <begin position="166"/>
        <end position="179"/>
    </location>
</feature>
<evidence type="ECO:0000313" key="3">
    <source>
        <dbReference type="Proteomes" id="UP000323105"/>
    </source>
</evidence>
<dbReference type="RefSeq" id="WP_149357201.1">
    <property type="nucleotide sequence ID" value="NZ_BKBW01000021.1"/>
</dbReference>
<dbReference type="EMBL" id="BKBW01000021">
    <property type="protein sequence ID" value="GEQ77952.1"/>
    <property type="molecule type" value="Genomic_DNA"/>
</dbReference>
<evidence type="ECO:0000256" key="1">
    <source>
        <dbReference type="SAM" id="MobiDB-lite"/>
    </source>
</evidence>
<accession>A0A5A7MJV0</accession>
<gene>
    <name evidence="2" type="ORF">CTTA_4957</name>
</gene>
<sequence>MSLSASLTNVGHPVAYYPRLARFFGSVNVAILFAQLHYWSQRGESDLGTHKSSEQFTEETGLSYREQVTARKQLREAGFLIETHRRLEHRVYYRLNLEAVDAAFDAWTEAQTKAHSPNDENAFREQPKAQSGDDAERTPGEADSSLDELRQTQSVINTETPHKTPTETPSIAAQAGAKAAKGKEPKKAKEVKEPKEVKPMMVNAPNGVIHVIPGELHYPGESTKSHKTWVAYAIAYHGRYKDWPLWNASVAGQISQFIDKVGAERAPRIAVHYVRRVEEKFICDQLHPVGVLLSHAQKWATQQQTGASTPPPALAPAAGHKFAGAGKAIFDGIEL</sequence>
<comment type="caution">
    <text evidence="2">The sequence shown here is derived from an EMBL/GenBank/DDBJ whole genome shotgun (WGS) entry which is preliminary data.</text>
</comment>
<evidence type="ECO:0000313" key="2">
    <source>
        <dbReference type="EMBL" id="GEQ77952.1"/>
    </source>
</evidence>
<proteinExistence type="predicted"/>
<protein>
    <submittedName>
        <fullName evidence="2">Uncharacterized protein</fullName>
    </submittedName>
</protein>
<feature type="compositionally biased region" description="Basic and acidic residues" evidence="1">
    <location>
        <begin position="181"/>
        <end position="193"/>
    </location>
</feature>
<feature type="region of interest" description="Disordered" evidence="1">
    <location>
        <begin position="111"/>
        <end position="193"/>
    </location>
</feature>
<organism evidence="2 3">
    <name type="scientific">Comamonas testosteroni</name>
    <name type="common">Pseudomonas testosteroni</name>
    <dbReference type="NCBI Taxonomy" id="285"/>
    <lineage>
        <taxon>Bacteria</taxon>
        <taxon>Pseudomonadati</taxon>
        <taxon>Pseudomonadota</taxon>
        <taxon>Betaproteobacteria</taxon>
        <taxon>Burkholderiales</taxon>
        <taxon>Comamonadaceae</taxon>
        <taxon>Comamonas</taxon>
    </lineage>
</organism>
<reference evidence="2 3" key="1">
    <citation type="journal article" date="2019" name="Microbiol. Resour. Announc.">
        <title>Draft Genome Sequence of Comamonas testosteroni TA441, a Bacterium That Has a Cryptic Phenol Degradation Gene Cluster.</title>
        <authorList>
            <person name="Arai H."/>
            <person name="Ishii M."/>
        </authorList>
    </citation>
    <scope>NUCLEOTIDE SEQUENCE [LARGE SCALE GENOMIC DNA]</scope>
    <source>
        <strain evidence="2 3">TA441</strain>
    </source>
</reference>
<dbReference type="Proteomes" id="UP000323105">
    <property type="component" value="Unassembled WGS sequence"/>
</dbReference>
<dbReference type="AlphaFoldDB" id="A0A5A7MJV0"/>
<name>A0A5A7MJV0_COMTE</name>
<feature type="compositionally biased region" description="Basic and acidic residues" evidence="1">
    <location>
        <begin position="116"/>
        <end position="127"/>
    </location>
</feature>